<dbReference type="EMBL" id="JACMHY010000007">
    <property type="protein sequence ID" value="MBC2866970.1"/>
    <property type="molecule type" value="Genomic_DNA"/>
</dbReference>
<comment type="caution">
    <text evidence="2">The sequence shown here is derived from an EMBL/GenBank/DDBJ whole genome shotgun (WGS) entry which is preliminary data.</text>
</comment>
<protein>
    <recommendedName>
        <fullName evidence="4">Small secreted protein</fullName>
    </recommendedName>
</protein>
<keyword evidence="1" id="KW-0732">Signal</keyword>
<sequence length="173" mass="18237">MTVRRTLQRVAVAAALLSASLLTAPSSVQAADLPAACQSALTDAQTKFPVKYFTVPDEVKSALLTELGGLSEADQQQFTQSACTAWNTWATSHGAAVATYLDNAYQQATGPVCGKFATAAIGALKKYAPTIPAETRSAETVAKKVWRNALQKLSVQAPDAACRQAYNGVKASW</sequence>
<evidence type="ECO:0008006" key="4">
    <source>
        <dbReference type="Google" id="ProtNLM"/>
    </source>
</evidence>
<evidence type="ECO:0000256" key="1">
    <source>
        <dbReference type="SAM" id="SignalP"/>
    </source>
</evidence>
<dbReference type="Proteomes" id="UP000517694">
    <property type="component" value="Unassembled WGS sequence"/>
</dbReference>
<organism evidence="2 3">
    <name type="scientific">Streptomyces mexicanus</name>
    <dbReference type="NCBI Taxonomy" id="178566"/>
    <lineage>
        <taxon>Bacteria</taxon>
        <taxon>Bacillati</taxon>
        <taxon>Actinomycetota</taxon>
        <taxon>Actinomycetes</taxon>
        <taxon>Kitasatosporales</taxon>
        <taxon>Streptomycetaceae</taxon>
        <taxon>Streptomyces</taxon>
    </lineage>
</organism>
<feature type="chain" id="PRO_5031172628" description="Small secreted protein" evidence="1">
    <location>
        <begin position="31"/>
        <end position="173"/>
    </location>
</feature>
<keyword evidence="3" id="KW-1185">Reference proteome</keyword>
<proteinExistence type="predicted"/>
<gene>
    <name evidence="2" type="ORF">H1R13_18955</name>
</gene>
<evidence type="ECO:0000313" key="3">
    <source>
        <dbReference type="Proteomes" id="UP000517694"/>
    </source>
</evidence>
<feature type="signal peptide" evidence="1">
    <location>
        <begin position="1"/>
        <end position="30"/>
    </location>
</feature>
<dbReference type="AlphaFoldDB" id="A0A7X1I198"/>
<evidence type="ECO:0000313" key="2">
    <source>
        <dbReference type="EMBL" id="MBC2866970.1"/>
    </source>
</evidence>
<accession>A0A7X1I198</accession>
<dbReference type="RefSeq" id="WP_159667554.1">
    <property type="nucleotide sequence ID" value="NZ_JACMHY010000007.1"/>
</dbReference>
<dbReference type="OrthoDB" id="4200073at2"/>
<reference evidence="2 3" key="1">
    <citation type="submission" date="2020-08" db="EMBL/GenBank/DDBJ databases">
        <title>Whole-Genome Sequence of French Clinical Streptomyces mexicanus Strain Q0842.</title>
        <authorList>
            <person name="Boxberger M."/>
            <person name="La Scola B."/>
        </authorList>
    </citation>
    <scope>NUCLEOTIDE SEQUENCE [LARGE SCALE GENOMIC DNA]</scope>
    <source>
        <strain evidence="2 3">Marseille-Q0842</strain>
    </source>
</reference>
<name>A0A7X1I198_9ACTN</name>